<dbReference type="EMBL" id="LS483346">
    <property type="protein sequence ID" value="SQF36408.1"/>
    <property type="molecule type" value="Genomic_DNA"/>
</dbReference>
<dbReference type="InterPro" id="IPR027417">
    <property type="entry name" value="P-loop_NTPase"/>
</dbReference>
<dbReference type="AlphaFoldDB" id="A0A2X3VAN8"/>
<dbReference type="InterPro" id="IPR016628">
    <property type="entry name" value="ATPase_SAG2001_prd"/>
</dbReference>
<dbReference type="PIRSF" id="PIRSF015040">
    <property type="entry name" value="ATPase_SAG2001_prd"/>
    <property type="match status" value="1"/>
</dbReference>
<sequence>MKLTNEIVDIVDNLMLKKDGSVFALYEVNPQDINPVDFTKKEKFKASVEAWLTNIKNYGDVDIVMLPFQKDLLKKFQKLSQNFAIDTEAMAYSVLEKSYDYLLSSKELCDYHYFISIPLKSFTISVDLKEVIKDSINTASDFLVESLGLQKSIMEGWELKYEKQRAELEKDLSLLDYRRLSTRETIFVNRYSYLHSLNVDKEYEVNLVENWIDNLGDKNIDYKRINVLEFQNEEGSQYVAFLPVAYKPENASYLHFIEKAQSLGFPVEVWTKAKFAKVKGLPFNNIRTKARNVRLKLKGAQTESAEADSVQKNSVGQSKYLVEDIESKIEDGIPILNYLQTLVVFDSDLRVLKQKINLLMEEMKSRKIKISRATPYQLYLFAKNRFGELLQSEDKNFIQIDEVGALAEDLFFVTQKVGQDTGFYFGMIDSQLSSWHGRYEEAIAVSDKPVFVNILEANEKVEGKSTDNPHISVTGDTGQGKTFAISYIFYYASLLNCQTLYIDPKMEKRYWYNKLLKELEEKDIYPEIQDYIRSIHFVTLDYTKPENHGVLDPLVFLSGEQAKDLILSMVNEFMPLDGKDKFETELSKMIRVFAAKRANGEKVGTLSVIQELMKSDVEKVRETAENLLEKVTASVLSLVFSDGTNSAVDLTARNTILEIAHLDLPADEHSELTLQNRKAMAVLYALGDFCIKFGERDYGQKTVIGQDEAWVLSITAYGRGLQDRIKRVGRSQNNFYVFTSQLPEDSNRADGEATSFGTYLCFHNDTPGSAEKVLSRLKVEVTEDSKAWFDNLTKAQCLMKDTHGRVERITVDGLFFPEVSKLFRTVRNQENQKEEVA</sequence>
<dbReference type="Proteomes" id="UP000249623">
    <property type="component" value="Chromosome 1"/>
</dbReference>
<dbReference type="RefSeq" id="WP_002927214.1">
    <property type="nucleotide sequence ID" value="NZ_CP071430.1"/>
</dbReference>
<protein>
    <submittedName>
        <fullName evidence="1">Conjugative transposon protein</fullName>
    </submittedName>
</protein>
<gene>
    <name evidence="1" type="ORF">NCTC11085_02246</name>
</gene>
<evidence type="ECO:0000313" key="1">
    <source>
        <dbReference type="EMBL" id="SQF36408.1"/>
    </source>
</evidence>
<dbReference type="Pfam" id="PF12846">
    <property type="entry name" value="AAA_10"/>
    <property type="match status" value="1"/>
</dbReference>
<organism evidence="1 2">
    <name type="scientific">Streptococcus sanguinis</name>
    <dbReference type="NCBI Taxonomy" id="1305"/>
    <lineage>
        <taxon>Bacteria</taxon>
        <taxon>Bacillati</taxon>
        <taxon>Bacillota</taxon>
        <taxon>Bacilli</taxon>
        <taxon>Lactobacillales</taxon>
        <taxon>Streptococcaceae</taxon>
        <taxon>Streptococcus</taxon>
    </lineage>
</organism>
<dbReference type="PANTHER" id="PTHR30121">
    <property type="entry name" value="UNCHARACTERIZED PROTEIN YJGR-RELATED"/>
    <property type="match status" value="1"/>
</dbReference>
<dbReference type="InterPro" id="IPR051162">
    <property type="entry name" value="T4SS_component"/>
</dbReference>
<accession>A0A2X3VAN8</accession>
<proteinExistence type="predicted"/>
<dbReference type="Gene3D" id="3.40.50.300">
    <property type="entry name" value="P-loop containing nucleotide triphosphate hydrolases"/>
    <property type="match status" value="2"/>
</dbReference>
<dbReference type="PANTHER" id="PTHR30121:SF6">
    <property type="entry name" value="SLR6007 PROTEIN"/>
    <property type="match status" value="1"/>
</dbReference>
<name>A0A2X3VAN8_STRSA</name>
<reference evidence="1 2" key="1">
    <citation type="submission" date="2018-06" db="EMBL/GenBank/DDBJ databases">
        <authorList>
            <consortium name="Pathogen Informatics"/>
            <person name="Doyle S."/>
        </authorList>
    </citation>
    <scope>NUCLEOTIDE SEQUENCE [LARGE SCALE GENOMIC DNA]</scope>
    <source>
        <strain evidence="1 2">NCTC11085</strain>
    </source>
</reference>
<dbReference type="SUPFAM" id="SSF52540">
    <property type="entry name" value="P-loop containing nucleoside triphosphate hydrolases"/>
    <property type="match status" value="1"/>
</dbReference>
<evidence type="ECO:0000313" key="2">
    <source>
        <dbReference type="Proteomes" id="UP000249623"/>
    </source>
</evidence>